<keyword evidence="2" id="KW-1185">Reference proteome</keyword>
<name>A0A2I0R1F2_9FLAO</name>
<accession>A0A2I0R1F2</accession>
<evidence type="ECO:0000313" key="1">
    <source>
        <dbReference type="EMBL" id="PKR80375.1"/>
    </source>
</evidence>
<protein>
    <recommendedName>
        <fullName evidence="3">Bacteriophage abortive infection AbiH</fullName>
    </recommendedName>
</protein>
<organism evidence="1 2">
    <name type="scientific">Brumimicrobium salinarum</name>
    <dbReference type="NCBI Taxonomy" id="2058658"/>
    <lineage>
        <taxon>Bacteria</taxon>
        <taxon>Pseudomonadati</taxon>
        <taxon>Bacteroidota</taxon>
        <taxon>Flavobacteriia</taxon>
        <taxon>Flavobacteriales</taxon>
        <taxon>Crocinitomicaceae</taxon>
        <taxon>Brumimicrobium</taxon>
    </lineage>
</organism>
<dbReference type="RefSeq" id="WP_101334847.1">
    <property type="nucleotide sequence ID" value="NZ_PJNI01000010.1"/>
</dbReference>
<sequence length="363" mass="43044">MNRLIIIGNGFDLAHGLKTKYEDFLLWYLKSKVEILRDDEPAKDRLCTLKLKNENLRGRRLNILENIDKAKGHKDVIKSITSSSYNIVYNSLFFKDIINEDRWVDIENIYYYFLKNSMVIGKRTRINEPFPSIEEINSDLDFLRDKFIEYLKSECNDFDFDVSESPYLNLFSRKMYYENDNSEVIDGVADAMLQSKTMILNFNYTNLIKKYAEVKTGLFETVQIHGSLDYPEKIVFGFGDELDETYQEIERLNENKFFEHIKSFRYFQDGNYQKLMAFVDNDPFEVLVLGHSLGLSDRTMLSQIFENDNLKRVQLYYHQGQKDFTEKTYEISRHFTSKGRMRELIVPFTRSEPMPQVEMNSKD</sequence>
<dbReference type="OrthoDB" id="5903604at2"/>
<gene>
    <name evidence="1" type="ORF">CW751_09895</name>
</gene>
<dbReference type="AlphaFoldDB" id="A0A2I0R1F2"/>
<comment type="caution">
    <text evidence="1">The sequence shown here is derived from an EMBL/GenBank/DDBJ whole genome shotgun (WGS) entry which is preliminary data.</text>
</comment>
<dbReference type="InterPro" id="IPR025935">
    <property type="entry name" value="AbiH"/>
</dbReference>
<evidence type="ECO:0000313" key="2">
    <source>
        <dbReference type="Proteomes" id="UP000236654"/>
    </source>
</evidence>
<reference evidence="1 2" key="1">
    <citation type="submission" date="2017-12" db="EMBL/GenBank/DDBJ databases">
        <title>The draft genome sequence of Brumimicrobium saltpan LHR20.</title>
        <authorList>
            <person name="Do Z.-J."/>
            <person name="Luo H.-R."/>
        </authorList>
    </citation>
    <scope>NUCLEOTIDE SEQUENCE [LARGE SCALE GENOMIC DNA]</scope>
    <source>
        <strain evidence="1 2">LHR20</strain>
    </source>
</reference>
<dbReference type="Pfam" id="PF14253">
    <property type="entry name" value="AbiH"/>
    <property type="match status" value="1"/>
</dbReference>
<dbReference type="EMBL" id="PJNI01000010">
    <property type="protein sequence ID" value="PKR80375.1"/>
    <property type="molecule type" value="Genomic_DNA"/>
</dbReference>
<proteinExistence type="predicted"/>
<evidence type="ECO:0008006" key="3">
    <source>
        <dbReference type="Google" id="ProtNLM"/>
    </source>
</evidence>
<dbReference type="Proteomes" id="UP000236654">
    <property type="component" value="Unassembled WGS sequence"/>
</dbReference>